<proteinExistence type="predicted"/>
<sequence>MKKYLLLFCLCLLSGVTHSQTVLIKGTALDSTKGRNRVTVVLNDTINKFLDLPQRNPADYRWIITDTVYRVRTKANGAFSIRARLRDSLYFESFEHIPQKYAVKDLLKRKAISIRLLPEVCQPYVPCKDTLPKHFVFVGEKVKVTVAKRKYYCNTIMMDRGYNAQYKVLQNVAGGFPRDTIRFVAYDHYGTPAFSKYSHVLLFVSEYCQELVHQKYQYYSLYKTAGNQWAAPYSASDYAALGPDSGIKPEIIKFREPVVIDVSQAAPEWVSKTFPAPYYKVENGKATAVYGNYVKELVEIKKQTVLKARGIRLK</sequence>
<feature type="signal peptide" evidence="1">
    <location>
        <begin position="1"/>
        <end position="19"/>
    </location>
</feature>
<name>A0ABS8ARQ4_9BACT</name>
<evidence type="ECO:0000313" key="3">
    <source>
        <dbReference type="Proteomes" id="UP001165296"/>
    </source>
</evidence>
<dbReference type="Proteomes" id="UP001165296">
    <property type="component" value="Unassembled WGS sequence"/>
</dbReference>
<organism evidence="2 3">
    <name type="scientific">Hymenobacter lucidus</name>
    <dbReference type="NCBI Taxonomy" id="2880930"/>
    <lineage>
        <taxon>Bacteria</taxon>
        <taxon>Pseudomonadati</taxon>
        <taxon>Bacteroidota</taxon>
        <taxon>Cytophagia</taxon>
        <taxon>Cytophagales</taxon>
        <taxon>Hymenobacteraceae</taxon>
        <taxon>Hymenobacter</taxon>
    </lineage>
</organism>
<reference evidence="2" key="1">
    <citation type="submission" date="2021-10" db="EMBL/GenBank/DDBJ databases">
        <authorList>
            <person name="Dean J.D."/>
            <person name="Kim M.K."/>
            <person name="Newey C.N."/>
            <person name="Stoker T.S."/>
            <person name="Thompson D.W."/>
            <person name="Grose J.H."/>
        </authorList>
    </citation>
    <scope>NUCLEOTIDE SEQUENCE</scope>
    <source>
        <strain evidence="2">BT178</strain>
    </source>
</reference>
<protein>
    <recommendedName>
        <fullName evidence="4">Carboxypeptidase regulatory-like domain-containing protein</fullName>
    </recommendedName>
</protein>
<dbReference type="RefSeq" id="WP_226175197.1">
    <property type="nucleotide sequence ID" value="NZ_JAJADR010000002.1"/>
</dbReference>
<feature type="chain" id="PRO_5046465947" description="Carboxypeptidase regulatory-like domain-containing protein" evidence="1">
    <location>
        <begin position="20"/>
        <end position="314"/>
    </location>
</feature>
<comment type="caution">
    <text evidence="2">The sequence shown here is derived from an EMBL/GenBank/DDBJ whole genome shotgun (WGS) entry which is preliminary data.</text>
</comment>
<dbReference type="EMBL" id="JAJADR010000002">
    <property type="protein sequence ID" value="MCB2408288.1"/>
    <property type="molecule type" value="Genomic_DNA"/>
</dbReference>
<evidence type="ECO:0000313" key="2">
    <source>
        <dbReference type="EMBL" id="MCB2408288.1"/>
    </source>
</evidence>
<accession>A0ABS8ARQ4</accession>
<gene>
    <name evidence="2" type="ORF">LGH74_09890</name>
</gene>
<evidence type="ECO:0008006" key="4">
    <source>
        <dbReference type="Google" id="ProtNLM"/>
    </source>
</evidence>
<keyword evidence="1" id="KW-0732">Signal</keyword>
<keyword evidence="3" id="KW-1185">Reference proteome</keyword>
<evidence type="ECO:0000256" key="1">
    <source>
        <dbReference type="SAM" id="SignalP"/>
    </source>
</evidence>